<comment type="caution">
    <text evidence="3">The sequence shown here is derived from an EMBL/GenBank/DDBJ whole genome shotgun (WGS) entry which is preliminary data.</text>
</comment>
<evidence type="ECO:0000313" key="3">
    <source>
        <dbReference type="EMBL" id="KAG2373979.1"/>
    </source>
</evidence>
<dbReference type="InterPro" id="IPR001258">
    <property type="entry name" value="NHL_repeat"/>
</dbReference>
<dbReference type="GO" id="GO:0061630">
    <property type="term" value="F:ubiquitin protein ligase activity"/>
    <property type="evidence" value="ECO:0007669"/>
    <property type="project" value="TreeGrafter"/>
</dbReference>
<dbReference type="Gene3D" id="2.120.10.30">
    <property type="entry name" value="TolB, C-terminal domain"/>
    <property type="match status" value="1"/>
</dbReference>
<keyword evidence="1" id="KW-0677">Repeat</keyword>
<dbReference type="PANTHER" id="PTHR24104:SF25">
    <property type="entry name" value="PROTEIN LIN-41"/>
    <property type="match status" value="1"/>
</dbReference>
<dbReference type="EMBL" id="PYSW02000049">
    <property type="protein sequence ID" value="KAG2373979.1"/>
    <property type="molecule type" value="Genomic_DNA"/>
</dbReference>
<dbReference type="SUPFAM" id="SSF75011">
    <property type="entry name" value="3-carboxy-cis,cis-mucoante lactonizing enzyme"/>
    <property type="match status" value="1"/>
</dbReference>
<dbReference type="GO" id="GO:0008270">
    <property type="term" value="F:zinc ion binding"/>
    <property type="evidence" value="ECO:0007669"/>
    <property type="project" value="UniProtKB-KW"/>
</dbReference>
<keyword evidence="4" id="KW-1185">Reference proteome</keyword>
<evidence type="ECO:0000313" key="4">
    <source>
        <dbReference type="Proteomes" id="UP000816034"/>
    </source>
</evidence>
<dbReference type="InterPro" id="IPR011042">
    <property type="entry name" value="6-blade_b-propeller_TolB-like"/>
</dbReference>
<evidence type="ECO:0000256" key="1">
    <source>
        <dbReference type="ARBA" id="ARBA00022737"/>
    </source>
</evidence>
<name>A0AA88GG45_NAELO</name>
<dbReference type="AlphaFoldDB" id="A0AA88GG45"/>
<dbReference type="GeneID" id="68104098"/>
<dbReference type="InterPro" id="IPR050952">
    <property type="entry name" value="TRIM-NHL_E3_ligases"/>
</dbReference>
<gene>
    <name evidence="3" type="ORF">C9374_011644</name>
</gene>
<organism evidence="3 4">
    <name type="scientific">Naegleria lovaniensis</name>
    <name type="common">Amoeba</name>
    <dbReference type="NCBI Taxonomy" id="51637"/>
    <lineage>
        <taxon>Eukaryota</taxon>
        <taxon>Discoba</taxon>
        <taxon>Heterolobosea</taxon>
        <taxon>Tetramitia</taxon>
        <taxon>Eutetramitia</taxon>
        <taxon>Vahlkampfiidae</taxon>
        <taxon>Naegleria</taxon>
    </lineage>
</organism>
<dbReference type="RefSeq" id="XP_044543153.1">
    <property type="nucleotide sequence ID" value="XM_044687322.1"/>
</dbReference>
<dbReference type="Proteomes" id="UP000816034">
    <property type="component" value="Unassembled WGS sequence"/>
</dbReference>
<dbReference type="PROSITE" id="PS51125">
    <property type="entry name" value="NHL"/>
    <property type="match status" value="1"/>
</dbReference>
<reference evidence="3 4" key="1">
    <citation type="journal article" date="2018" name="BMC Genomics">
        <title>The genome of Naegleria lovaniensis, the basis for a comparative approach to unravel pathogenicity factors of the human pathogenic amoeba N. fowleri.</title>
        <authorList>
            <person name="Liechti N."/>
            <person name="Schurch N."/>
            <person name="Bruggmann R."/>
            <person name="Wittwer M."/>
        </authorList>
    </citation>
    <scope>NUCLEOTIDE SEQUENCE [LARGE SCALE GENOMIC DNA]</scope>
    <source>
        <strain evidence="3 4">ATCC 30569</strain>
    </source>
</reference>
<evidence type="ECO:0000256" key="2">
    <source>
        <dbReference type="PROSITE-ProRule" id="PRU00504"/>
    </source>
</evidence>
<feature type="repeat" description="NHL" evidence="2">
    <location>
        <begin position="339"/>
        <end position="368"/>
    </location>
</feature>
<proteinExistence type="predicted"/>
<accession>A0AA88GG45</accession>
<dbReference type="GO" id="GO:0043161">
    <property type="term" value="P:proteasome-mediated ubiquitin-dependent protein catabolic process"/>
    <property type="evidence" value="ECO:0007669"/>
    <property type="project" value="TreeGrafter"/>
</dbReference>
<dbReference type="PANTHER" id="PTHR24104">
    <property type="entry name" value="E3 UBIQUITIN-PROTEIN LIGASE NHLRC1-RELATED"/>
    <property type="match status" value="1"/>
</dbReference>
<protein>
    <submittedName>
        <fullName evidence="3">Uncharacterized protein</fullName>
    </submittedName>
</protein>
<sequence>MSSVITIGLVEFRIQYNSNESDQNKEPNIWIEEMMRKFKCKMRNTRCRRTEKAFSMNFKFINALTVPELKVENVVPSDVKISYDNHCILLVEYWYQNLYVFDLDTKQYKYYVSLEFPNPLYLCVEENYDGNYHDALIVSFESQQQVYKYDLRELLGLSQHNRSINALWKSSECDQPKGMAVLYLNDFAMMNEAFVNRNIIFICDFMQQGIHAVKSSSGQLLTTIKLHDIPLVKPLDICILNGDVIFTNGTPTDCVHILRNCDPFYVTLDYQCVATVGRHGKKEGTFSEPCNIICEQSTGKLIVSDTWNDRVQIFQYSSHRNETTLQFWNCFGNRKEKTFRNPQGLCLNRLNGELLVCDSGNGCIHIYQ</sequence>
<dbReference type="GO" id="GO:0000209">
    <property type="term" value="P:protein polyubiquitination"/>
    <property type="evidence" value="ECO:0007669"/>
    <property type="project" value="TreeGrafter"/>
</dbReference>
<dbReference type="Pfam" id="PF01436">
    <property type="entry name" value="NHL"/>
    <property type="match status" value="1"/>
</dbReference>